<evidence type="ECO:0000259" key="1">
    <source>
        <dbReference type="Pfam" id="PF00535"/>
    </source>
</evidence>
<evidence type="ECO:0000313" key="2">
    <source>
        <dbReference type="EMBL" id="RHF00079.1"/>
    </source>
</evidence>
<dbReference type="EMBL" id="QSKW01000002">
    <property type="protein sequence ID" value="RHF00079.1"/>
    <property type="molecule type" value="Genomic_DNA"/>
</dbReference>
<evidence type="ECO:0000313" key="3">
    <source>
        <dbReference type="Proteomes" id="UP000286271"/>
    </source>
</evidence>
<feature type="domain" description="Glycosyltransferase 2-like" evidence="1">
    <location>
        <begin position="16"/>
        <end position="125"/>
    </location>
</feature>
<dbReference type="InterPro" id="IPR029044">
    <property type="entry name" value="Nucleotide-diphossugar_trans"/>
</dbReference>
<comment type="caution">
    <text evidence="2">The sequence shown here is derived from an EMBL/GenBank/DDBJ whole genome shotgun (WGS) entry which is preliminary data.</text>
</comment>
<gene>
    <name evidence="2" type="ORF">DW707_02420</name>
</gene>
<reference evidence="2 3" key="1">
    <citation type="submission" date="2018-08" db="EMBL/GenBank/DDBJ databases">
        <title>A genome reference for cultivated species of the human gut microbiota.</title>
        <authorList>
            <person name="Zou Y."/>
            <person name="Xue W."/>
            <person name="Luo G."/>
        </authorList>
    </citation>
    <scope>NUCLEOTIDE SEQUENCE [LARGE SCALE GENOMIC DNA]</scope>
    <source>
        <strain evidence="2 3">AM27-11</strain>
    </source>
</reference>
<dbReference type="GO" id="GO:0016758">
    <property type="term" value="F:hexosyltransferase activity"/>
    <property type="evidence" value="ECO:0007669"/>
    <property type="project" value="UniProtKB-ARBA"/>
</dbReference>
<dbReference type="AlphaFoldDB" id="A0A3R6CTV8"/>
<proteinExistence type="predicted"/>
<dbReference type="Pfam" id="PF00535">
    <property type="entry name" value="Glycos_transf_2"/>
    <property type="match status" value="1"/>
</dbReference>
<name>A0A3R6CTV8_9FIRM</name>
<accession>A0A3R6CTV8</accession>
<dbReference type="PANTHER" id="PTHR22916:SF3">
    <property type="entry name" value="UDP-GLCNAC:BETAGAL BETA-1,3-N-ACETYLGLUCOSAMINYLTRANSFERASE-LIKE PROTEIN 1"/>
    <property type="match status" value="1"/>
</dbReference>
<keyword evidence="2" id="KW-0808">Transferase</keyword>
<dbReference type="InterPro" id="IPR001173">
    <property type="entry name" value="Glyco_trans_2-like"/>
</dbReference>
<dbReference type="Gene3D" id="3.90.550.10">
    <property type="entry name" value="Spore Coat Polysaccharide Biosynthesis Protein SpsA, Chain A"/>
    <property type="match status" value="1"/>
</dbReference>
<dbReference type="SUPFAM" id="SSF53448">
    <property type="entry name" value="Nucleotide-diphospho-sugar transferases"/>
    <property type="match status" value="1"/>
</dbReference>
<sequence>MTLRRKKMLQNKVVTIALATYNGEQHIRTQLDSILAQTYQNFKIVIRDDGSSDDTLNIVRDYQKRTDKITVLDSDGMNLKCPGSFYQILRECEKTDYYAFCDQDDSWYPEKIQWAVEKLQQEEKIVQEDEVPLLYLSSYDYYTEDGKFIRHFPIQKGNITAKNVMYYTPGSGFTLVFNDLLRQMMVLQCTPGNEMHDKWMIRGATCFGKIVYDPRSTARHIRYENSVTAEDAGNTNLLIHFVKDELLSDTAIKAKEYLKYYYDVFSEKMSKSDRETMEVFIKEPAGFFGWLRKVLYPHRLRMRLSGELALRFLFLLGKI</sequence>
<protein>
    <submittedName>
        <fullName evidence="2">Glycosyltransferase</fullName>
    </submittedName>
</protein>
<dbReference type="Proteomes" id="UP000286271">
    <property type="component" value="Unassembled WGS sequence"/>
</dbReference>
<dbReference type="PANTHER" id="PTHR22916">
    <property type="entry name" value="GLYCOSYLTRANSFERASE"/>
    <property type="match status" value="1"/>
</dbReference>
<organism evidence="2 3">
    <name type="scientific">Roseburia inulinivorans</name>
    <dbReference type="NCBI Taxonomy" id="360807"/>
    <lineage>
        <taxon>Bacteria</taxon>
        <taxon>Bacillati</taxon>
        <taxon>Bacillota</taxon>
        <taxon>Clostridia</taxon>
        <taxon>Lachnospirales</taxon>
        <taxon>Lachnospiraceae</taxon>
        <taxon>Roseburia</taxon>
    </lineage>
</organism>